<evidence type="ECO:0000313" key="4">
    <source>
        <dbReference type="Proteomes" id="UP000184048"/>
    </source>
</evidence>
<feature type="signal peptide" evidence="2">
    <location>
        <begin position="1"/>
        <end position="18"/>
    </location>
</feature>
<feature type="region of interest" description="Disordered" evidence="1">
    <location>
        <begin position="23"/>
        <end position="45"/>
    </location>
</feature>
<protein>
    <recommendedName>
        <fullName evidence="5">Lipoprotein</fullName>
    </recommendedName>
</protein>
<evidence type="ECO:0000256" key="1">
    <source>
        <dbReference type="SAM" id="MobiDB-lite"/>
    </source>
</evidence>
<dbReference type="STRING" id="1121884.SAMN02745131_02888"/>
<evidence type="ECO:0000313" key="3">
    <source>
        <dbReference type="EMBL" id="SHF52767.1"/>
    </source>
</evidence>
<evidence type="ECO:0008006" key="5">
    <source>
        <dbReference type="Google" id="ProtNLM"/>
    </source>
</evidence>
<dbReference type="Proteomes" id="UP000184048">
    <property type="component" value="Unassembled WGS sequence"/>
</dbReference>
<dbReference type="PROSITE" id="PS51257">
    <property type="entry name" value="PROKAR_LIPOPROTEIN"/>
    <property type="match status" value="1"/>
</dbReference>
<organism evidence="3 4">
    <name type="scientific">Flavisolibacter ginsengisoli DSM 18119</name>
    <dbReference type="NCBI Taxonomy" id="1121884"/>
    <lineage>
        <taxon>Bacteria</taxon>
        <taxon>Pseudomonadati</taxon>
        <taxon>Bacteroidota</taxon>
        <taxon>Chitinophagia</taxon>
        <taxon>Chitinophagales</taxon>
        <taxon>Chitinophagaceae</taxon>
        <taxon>Flavisolibacter</taxon>
    </lineage>
</organism>
<feature type="chain" id="PRO_5012612433" description="Lipoprotein" evidence="2">
    <location>
        <begin position="19"/>
        <end position="188"/>
    </location>
</feature>
<proteinExistence type="predicted"/>
<keyword evidence="2" id="KW-0732">Signal</keyword>
<gene>
    <name evidence="3" type="ORF">SAMN02745131_02888</name>
</gene>
<evidence type="ECO:0000256" key="2">
    <source>
        <dbReference type="SAM" id="SignalP"/>
    </source>
</evidence>
<keyword evidence="4" id="KW-1185">Reference proteome</keyword>
<reference evidence="3 4" key="1">
    <citation type="submission" date="2016-11" db="EMBL/GenBank/DDBJ databases">
        <authorList>
            <person name="Jaros S."/>
            <person name="Januszkiewicz K."/>
            <person name="Wedrychowicz H."/>
        </authorList>
    </citation>
    <scope>NUCLEOTIDE SEQUENCE [LARGE SCALE GENOMIC DNA]</scope>
    <source>
        <strain evidence="3 4">DSM 18119</strain>
    </source>
</reference>
<sequence length="188" mass="21161">MKKLIFSLITFLSLGFMACNNDSTTSETTDSTTTTTSTTDATTTTSSSDYTAMADTFQRNSDAGKYMDVKTGKPIKISVDKTTGKKTNAETNEPVTRYIFVDNSDWWVYDGEGSRLGRAKLQNNKVMFEDSANKNWVDYDVKWKNDSDETKMKTDDIKVKTEKDGDIKIKTKDKVIKKDEDGTKVKDN</sequence>
<name>A0A1M5CDU1_9BACT</name>
<dbReference type="EMBL" id="FQUU01000012">
    <property type="protein sequence ID" value="SHF52767.1"/>
    <property type="molecule type" value="Genomic_DNA"/>
</dbReference>
<dbReference type="RefSeq" id="WP_072836036.1">
    <property type="nucleotide sequence ID" value="NZ_FQUU01000012.1"/>
</dbReference>
<accession>A0A1M5CDU1</accession>
<dbReference type="AlphaFoldDB" id="A0A1M5CDU1"/>